<evidence type="ECO:0000256" key="6">
    <source>
        <dbReference type="ARBA" id="ARBA00022989"/>
    </source>
</evidence>
<feature type="transmembrane region" description="Helical" evidence="8">
    <location>
        <begin position="20"/>
        <end position="39"/>
    </location>
</feature>
<dbReference type="EMBL" id="KJ210692">
    <property type="protein sequence ID" value="AHW68369.1"/>
    <property type="molecule type" value="mRNA"/>
</dbReference>
<name>X5E4K6_9MICR</name>
<evidence type="ECO:0000256" key="8">
    <source>
        <dbReference type="RuleBase" id="RU368066"/>
    </source>
</evidence>
<feature type="transmembrane region" description="Helical" evidence="8">
    <location>
        <begin position="180"/>
        <end position="202"/>
    </location>
</feature>
<proteinExistence type="evidence at transcript level"/>
<evidence type="ECO:0000256" key="7">
    <source>
        <dbReference type="ARBA" id="ARBA00023136"/>
    </source>
</evidence>
<protein>
    <recommendedName>
        <fullName evidence="4 8">Protein PNS1</fullName>
    </recommendedName>
</protein>
<dbReference type="Pfam" id="PF04515">
    <property type="entry name" value="Choline_transpo"/>
    <property type="match status" value="1"/>
</dbReference>
<keyword evidence="7 8" id="KW-0472">Membrane</keyword>
<dbReference type="InterPro" id="IPR007603">
    <property type="entry name" value="Choline_transptr-like"/>
</dbReference>
<evidence type="ECO:0000313" key="9">
    <source>
        <dbReference type="EMBL" id="AHW68369.1"/>
    </source>
</evidence>
<comment type="similarity">
    <text evidence="3 8">Belongs to the CTL (choline transporter-like) family.</text>
</comment>
<dbReference type="AlphaFoldDB" id="X5E4K6"/>
<evidence type="ECO:0000256" key="3">
    <source>
        <dbReference type="ARBA" id="ARBA00007168"/>
    </source>
</evidence>
<evidence type="ECO:0000256" key="5">
    <source>
        <dbReference type="ARBA" id="ARBA00022692"/>
    </source>
</evidence>
<feature type="transmembrane region" description="Helical" evidence="8">
    <location>
        <begin position="222"/>
        <end position="242"/>
    </location>
</feature>
<sequence>MDNKSNLISKRRTFKDGWAFILYLMYTIGCSGCLVMFGMETDASLTNVNYKLLAVLSISTLAVIILSFLLFAFLCEFTIKFSAILFPVIQIAMLCFFPTNVVVIVLGVLSILSWASFVYLYWSQIPIIAKVLTYTTRICLSHLFTCVFGIVICNAIQIFQVFLAFLVLPKLDDKNSIFMLAAVFLNLFWTLANFSCFFKVYISSVVAFHFVNSGSGVFGDTMYNTLCALGSISFAGLVIASVQTVRLLVDRARREDREEQNLFTKIMLCILVIFLTLLQDIIEFANEFSMPYIAIHGCGYKESVRESFKLITRINTIALSGVTLLNIALSQFSILMMTITFGLSYYTIGANLKFDFQDKLFLNSLINTIIGVLVVYFTTMSTFISSYLGLIYLNAERPNLVSEVDPRISDTLKKTTASN</sequence>
<keyword evidence="6 8" id="KW-1133">Transmembrane helix</keyword>
<comment type="subcellular location">
    <subcellularLocation>
        <location evidence="8">Cell membrane</location>
        <topology evidence="8">Multi-pass membrane protein</topology>
    </subcellularLocation>
    <subcellularLocation>
        <location evidence="2">Membrane</location>
        <topology evidence="2">Multi-pass membrane protein</topology>
    </subcellularLocation>
</comment>
<feature type="transmembrane region" description="Helical" evidence="8">
    <location>
        <begin position="328"/>
        <end position="348"/>
    </location>
</feature>
<organism evidence="9">
    <name type="scientific">Nosema pernyi</name>
    <dbReference type="NCBI Taxonomy" id="1112939"/>
    <lineage>
        <taxon>Eukaryota</taxon>
        <taxon>Fungi</taxon>
        <taxon>Fungi incertae sedis</taxon>
        <taxon>Microsporidia</taxon>
        <taxon>Nosematidae</taxon>
        <taxon>Nosema</taxon>
    </lineage>
</organism>
<accession>X5E4K6</accession>
<feature type="transmembrane region" description="Helical" evidence="8">
    <location>
        <begin position="360"/>
        <end position="393"/>
    </location>
</feature>
<feature type="transmembrane region" description="Helical" evidence="8">
    <location>
        <begin position="142"/>
        <end position="168"/>
    </location>
</feature>
<evidence type="ECO:0000256" key="1">
    <source>
        <dbReference type="ARBA" id="ARBA00002957"/>
    </source>
</evidence>
<keyword evidence="5 8" id="KW-0812">Transmembrane</keyword>
<reference evidence="9" key="1">
    <citation type="journal article" date="2015" name="Parasitol. Res.">
        <title>Morphological and molecular characterization of Nosema pernyi, a microsporidian parasite in Antheraea pernyi.</title>
        <authorList>
            <person name="Wang Y."/>
            <person name="Liu W."/>
            <person name="Jiang Y."/>
            <person name="Huang L."/>
            <person name="Irfan M."/>
            <person name="Shi S."/>
            <person name="Yang R."/>
            <person name="Qin L."/>
        </authorList>
    </citation>
    <scope>NUCLEOTIDE SEQUENCE</scope>
</reference>
<comment type="function">
    <text evidence="1 8">Probably involved in transport through the plasma membrane.</text>
</comment>
<dbReference type="PANTHER" id="PTHR12385">
    <property type="entry name" value="CHOLINE TRANSPORTER-LIKE (SLC FAMILY 44)"/>
    <property type="match status" value="1"/>
</dbReference>
<dbReference type="PANTHER" id="PTHR12385:SF4">
    <property type="entry name" value="PROTEIN PNS1"/>
    <property type="match status" value="1"/>
</dbReference>
<dbReference type="GO" id="GO:0022857">
    <property type="term" value="F:transmembrane transporter activity"/>
    <property type="evidence" value="ECO:0007669"/>
    <property type="project" value="UniProtKB-UniRule"/>
</dbReference>
<evidence type="ECO:0000256" key="2">
    <source>
        <dbReference type="ARBA" id="ARBA00004141"/>
    </source>
</evidence>
<feature type="transmembrane region" description="Helical" evidence="8">
    <location>
        <begin position="262"/>
        <end position="282"/>
    </location>
</feature>
<dbReference type="GO" id="GO:0005886">
    <property type="term" value="C:plasma membrane"/>
    <property type="evidence" value="ECO:0007669"/>
    <property type="project" value="UniProtKB-SubCell"/>
</dbReference>
<feature type="transmembrane region" description="Helical" evidence="8">
    <location>
        <begin position="51"/>
        <end position="79"/>
    </location>
</feature>
<evidence type="ECO:0000256" key="4">
    <source>
        <dbReference type="ARBA" id="ARBA00015388"/>
    </source>
</evidence>
<feature type="transmembrane region" description="Helical" evidence="8">
    <location>
        <begin position="91"/>
        <end position="122"/>
    </location>
</feature>